<feature type="domain" description="Transposase Tc1-like" evidence="2">
    <location>
        <begin position="84"/>
        <end position="156"/>
    </location>
</feature>
<evidence type="ECO:0000313" key="4">
    <source>
        <dbReference type="Proteomes" id="UP000499080"/>
    </source>
</evidence>
<dbReference type="InterPro" id="IPR002492">
    <property type="entry name" value="Transposase_Tc1-like"/>
</dbReference>
<dbReference type="PANTHER" id="PTHR23022:SF134">
    <property type="entry name" value="TRANSPOSABLE ELEMENT TC1 TRANSPOSASE"/>
    <property type="match status" value="1"/>
</dbReference>
<dbReference type="Gene3D" id="3.30.420.10">
    <property type="entry name" value="Ribonuclease H-like superfamily/Ribonuclease H"/>
    <property type="match status" value="1"/>
</dbReference>
<evidence type="ECO:0000259" key="2">
    <source>
        <dbReference type="Pfam" id="PF01498"/>
    </source>
</evidence>
<dbReference type="PANTHER" id="PTHR23022">
    <property type="entry name" value="TRANSPOSABLE ELEMENT-RELATED"/>
    <property type="match status" value="1"/>
</dbReference>
<dbReference type="Pfam" id="PF01498">
    <property type="entry name" value="HTH_Tnp_Tc3_2"/>
    <property type="match status" value="1"/>
</dbReference>
<dbReference type="Proteomes" id="UP000499080">
    <property type="component" value="Unassembled WGS sequence"/>
</dbReference>
<keyword evidence="1" id="KW-0812">Transmembrane</keyword>
<evidence type="ECO:0000256" key="1">
    <source>
        <dbReference type="SAM" id="Phobius"/>
    </source>
</evidence>
<proteinExistence type="predicted"/>
<sequence>MEGTTLIIVALLIVLVSLWLSFSKSSLKGLPGPWTNGLPIIGRTLLELGEQFNLSKFLKRWVHQGGVPKVPKSGRPRPTSRLFDRNVLRLSRVNPHLTAVDIARQLCDPTNPKPSVRTIRRRLETAGLHGRRPVKKPMISTKNGKARVTWAKVHKDWTKKEWEDVLWSDESNYMLFGTDGIQFIRRPQGTRFDPKY</sequence>
<protein>
    <submittedName>
        <fullName evidence="3">Transposable element Tcb1 transposase</fullName>
    </submittedName>
</protein>
<keyword evidence="4" id="KW-1185">Reference proteome</keyword>
<dbReference type="AlphaFoldDB" id="A0A4Y2FIG8"/>
<dbReference type="EMBL" id="BGPR01000926">
    <property type="protein sequence ID" value="GBM40318.1"/>
    <property type="molecule type" value="Genomic_DNA"/>
</dbReference>
<dbReference type="OrthoDB" id="4843387at2759"/>
<dbReference type="InterPro" id="IPR036397">
    <property type="entry name" value="RNaseH_sf"/>
</dbReference>
<feature type="transmembrane region" description="Helical" evidence="1">
    <location>
        <begin position="6"/>
        <end position="22"/>
    </location>
</feature>
<comment type="caution">
    <text evidence="3">The sequence shown here is derived from an EMBL/GenBank/DDBJ whole genome shotgun (WGS) entry which is preliminary data.</text>
</comment>
<dbReference type="InterPro" id="IPR052338">
    <property type="entry name" value="Transposase_5"/>
</dbReference>
<dbReference type="GO" id="GO:0015074">
    <property type="term" value="P:DNA integration"/>
    <property type="evidence" value="ECO:0007669"/>
    <property type="project" value="InterPro"/>
</dbReference>
<keyword evidence="1" id="KW-1133">Transmembrane helix</keyword>
<reference evidence="3 4" key="1">
    <citation type="journal article" date="2019" name="Sci. Rep.">
        <title>Orb-weaving spider Araneus ventricosus genome elucidates the spidroin gene catalogue.</title>
        <authorList>
            <person name="Kono N."/>
            <person name="Nakamura H."/>
            <person name="Ohtoshi R."/>
            <person name="Moran D.A.P."/>
            <person name="Shinohara A."/>
            <person name="Yoshida Y."/>
            <person name="Fujiwara M."/>
            <person name="Mori M."/>
            <person name="Tomita M."/>
            <person name="Arakawa K."/>
        </authorList>
    </citation>
    <scope>NUCLEOTIDE SEQUENCE [LARGE SCALE GENOMIC DNA]</scope>
</reference>
<dbReference type="GO" id="GO:0003677">
    <property type="term" value="F:DNA binding"/>
    <property type="evidence" value="ECO:0007669"/>
    <property type="project" value="InterPro"/>
</dbReference>
<keyword evidence="1" id="KW-0472">Membrane</keyword>
<dbReference type="GO" id="GO:0006313">
    <property type="term" value="P:DNA transposition"/>
    <property type="evidence" value="ECO:0007669"/>
    <property type="project" value="InterPro"/>
</dbReference>
<name>A0A4Y2FIG8_ARAVE</name>
<accession>A0A4Y2FIG8</accession>
<evidence type="ECO:0000313" key="3">
    <source>
        <dbReference type="EMBL" id="GBM40318.1"/>
    </source>
</evidence>
<organism evidence="3 4">
    <name type="scientific">Araneus ventricosus</name>
    <name type="common">Orbweaver spider</name>
    <name type="synonym">Epeira ventricosa</name>
    <dbReference type="NCBI Taxonomy" id="182803"/>
    <lineage>
        <taxon>Eukaryota</taxon>
        <taxon>Metazoa</taxon>
        <taxon>Ecdysozoa</taxon>
        <taxon>Arthropoda</taxon>
        <taxon>Chelicerata</taxon>
        <taxon>Arachnida</taxon>
        <taxon>Araneae</taxon>
        <taxon>Araneomorphae</taxon>
        <taxon>Entelegynae</taxon>
        <taxon>Araneoidea</taxon>
        <taxon>Araneidae</taxon>
        <taxon>Araneus</taxon>
    </lineage>
</organism>
<gene>
    <name evidence="3" type="primary">TCB1_625</name>
    <name evidence="3" type="ORF">AVEN_23883_1</name>
</gene>